<evidence type="ECO:0000313" key="2">
    <source>
        <dbReference type="EMBL" id="MBH5328411.1"/>
    </source>
</evidence>
<accession>A0ABS0N809</accession>
<dbReference type="RefSeq" id="WP_197902313.1">
    <property type="nucleotide sequence ID" value="NZ_JACSGR010000001.1"/>
</dbReference>
<keyword evidence="3" id="KW-1185">Reference proteome</keyword>
<organism evidence="2 3">
    <name type="scientific">Eikenella glucosivorans</name>
    <dbReference type="NCBI Taxonomy" id="2766967"/>
    <lineage>
        <taxon>Bacteria</taxon>
        <taxon>Pseudomonadati</taxon>
        <taxon>Pseudomonadota</taxon>
        <taxon>Betaproteobacteria</taxon>
        <taxon>Neisseriales</taxon>
        <taxon>Neisseriaceae</taxon>
        <taxon>Eikenella</taxon>
    </lineage>
</organism>
<reference evidence="2 3" key="1">
    <citation type="submission" date="2020-09" db="EMBL/GenBank/DDBJ databases">
        <title>Eikenella S3660 sp. nov., isolated from a throat swab.</title>
        <authorList>
            <person name="Buhl M."/>
        </authorList>
    </citation>
    <scope>NUCLEOTIDE SEQUENCE [LARGE SCALE GENOMIC DNA]</scope>
    <source>
        <strain evidence="2 3">S3360</strain>
    </source>
</reference>
<sequence>MSFNEVKTSEVRFAKTQHSEVSAKLKMDCVFQVAFNHVHIKKGYPPQAYDAVPPLLAQPNGAQFFGKQGHALSEAAQPQVRARPKTVRSEGNLCSKPVPAVAFLCFLFLAKQRKEGSARAGIRRKSEQNKNSKRLPENGQTSRNPMPFPIKQGYSQRFALAQSQPAIRRLACQPASQPDGHRCIIPPLPLSIPLGK</sequence>
<name>A0ABS0N809_9NEIS</name>
<protein>
    <submittedName>
        <fullName evidence="2">Uncharacterized protein</fullName>
    </submittedName>
</protein>
<dbReference type="EMBL" id="JACSGR010000001">
    <property type="protein sequence ID" value="MBH5328411.1"/>
    <property type="molecule type" value="Genomic_DNA"/>
</dbReference>
<comment type="caution">
    <text evidence="2">The sequence shown here is derived from an EMBL/GenBank/DDBJ whole genome shotgun (WGS) entry which is preliminary data.</text>
</comment>
<dbReference type="Proteomes" id="UP000768471">
    <property type="component" value="Unassembled WGS sequence"/>
</dbReference>
<evidence type="ECO:0000256" key="1">
    <source>
        <dbReference type="SAM" id="MobiDB-lite"/>
    </source>
</evidence>
<evidence type="ECO:0000313" key="3">
    <source>
        <dbReference type="Proteomes" id="UP000768471"/>
    </source>
</evidence>
<feature type="region of interest" description="Disordered" evidence="1">
    <location>
        <begin position="117"/>
        <end position="148"/>
    </location>
</feature>
<gene>
    <name evidence="2" type="ORF">H9Q10_01830</name>
</gene>
<proteinExistence type="predicted"/>
<feature type="compositionally biased region" description="Basic and acidic residues" evidence="1">
    <location>
        <begin position="124"/>
        <end position="136"/>
    </location>
</feature>